<dbReference type="EMBL" id="NBSK02000002">
    <property type="protein sequence ID" value="KAJ0220039.1"/>
    <property type="molecule type" value="Genomic_DNA"/>
</dbReference>
<evidence type="ECO:0000313" key="3">
    <source>
        <dbReference type="Proteomes" id="UP000235145"/>
    </source>
</evidence>
<sequence length="222" mass="25946">MDILGCVEEVVLQYQKLINLENSPNKPQFETQGFDQEFDHCENPPNYFTVFVQDDVNQIEDIEVHGDDLIDSDYSDFLLDEDNIIDKFDIDMKDFFLNIDQNVEWMGDNGRSSVNVEDGKEDEEIEGLNNDNTDEGGIKVEESQLKQYERHKKIVKRVLLIHFICIRLLVRLKSWKNRIKQHAFETRIETEIIKNDKNNVRAFCKGGIPYLICNARRSGLVN</sequence>
<organism evidence="2 3">
    <name type="scientific">Lactuca sativa</name>
    <name type="common">Garden lettuce</name>
    <dbReference type="NCBI Taxonomy" id="4236"/>
    <lineage>
        <taxon>Eukaryota</taxon>
        <taxon>Viridiplantae</taxon>
        <taxon>Streptophyta</taxon>
        <taxon>Embryophyta</taxon>
        <taxon>Tracheophyta</taxon>
        <taxon>Spermatophyta</taxon>
        <taxon>Magnoliopsida</taxon>
        <taxon>eudicotyledons</taxon>
        <taxon>Gunneridae</taxon>
        <taxon>Pentapetalae</taxon>
        <taxon>asterids</taxon>
        <taxon>campanulids</taxon>
        <taxon>Asterales</taxon>
        <taxon>Asteraceae</taxon>
        <taxon>Cichorioideae</taxon>
        <taxon>Cichorieae</taxon>
        <taxon>Lactucinae</taxon>
        <taxon>Lactuca</taxon>
    </lineage>
</organism>
<evidence type="ECO:0000313" key="2">
    <source>
        <dbReference type="EMBL" id="KAJ0220039.1"/>
    </source>
</evidence>
<evidence type="ECO:0000256" key="1">
    <source>
        <dbReference type="SAM" id="MobiDB-lite"/>
    </source>
</evidence>
<proteinExistence type="predicted"/>
<feature type="region of interest" description="Disordered" evidence="1">
    <location>
        <begin position="110"/>
        <end position="133"/>
    </location>
</feature>
<name>A0A9R1XSG2_LACSA</name>
<dbReference type="AlphaFoldDB" id="A0A9R1XSG2"/>
<protein>
    <submittedName>
        <fullName evidence="2">Uncharacterized protein</fullName>
    </submittedName>
</protein>
<reference evidence="2 3" key="1">
    <citation type="journal article" date="2017" name="Nat. Commun.">
        <title>Genome assembly with in vitro proximity ligation data and whole-genome triplication in lettuce.</title>
        <authorList>
            <person name="Reyes-Chin-Wo S."/>
            <person name="Wang Z."/>
            <person name="Yang X."/>
            <person name="Kozik A."/>
            <person name="Arikit S."/>
            <person name="Song C."/>
            <person name="Xia L."/>
            <person name="Froenicke L."/>
            <person name="Lavelle D.O."/>
            <person name="Truco M.J."/>
            <person name="Xia R."/>
            <person name="Zhu S."/>
            <person name="Xu C."/>
            <person name="Xu H."/>
            <person name="Xu X."/>
            <person name="Cox K."/>
            <person name="Korf I."/>
            <person name="Meyers B.C."/>
            <person name="Michelmore R.W."/>
        </authorList>
    </citation>
    <scope>NUCLEOTIDE SEQUENCE [LARGE SCALE GENOMIC DNA]</scope>
    <source>
        <strain evidence="3">cv. Salinas</strain>
        <tissue evidence="2">Seedlings</tissue>
    </source>
</reference>
<comment type="caution">
    <text evidence="2">The sequence shown here is derived from an EMBL/GenBank/DDBJ whole genome shotgun (WGS) entry which is preliminary data.</text>
</comment>
<dbReference type="Proteomes" id="UP000235145">
    <property type="component" value="Unassembled WGS sequence"/>
</dbReference>
<keyword evidence="3" id="KW-1185">Reference proteome</keyword>
<gene>
    <name evidence="2" type="ORF">LSAT_V11C200082390</name>
</gene>
<accession>A0A9R1XSG2</accession>